<dbReference type="PANTHER" id="PTHR34295:SF1">
    <property type="entry name" value="BIOTIN TRANSPORTER BIOY"/>
    <property type="match status" value="1"/>
</dbReference>
<evidence type="ECO:0000313" key="4">
    <source>
        <dbReference type="EMBL" id="HIU23336.1"/>
    </source>
</evidence>
<comment type="subcellular location">
    <subcellularLocation>
        <location evidence="2">Cell membrane</location>
        <topology evidence="2">Multi-pass membrane protein</topology>
    </subcellularLocation>
</comment>
<sequence>MKAQTITRCGMLIALLSVSAWVTLPLGPVPLTLQTLALSALVIVASPGEAMLSVGLYLVLGAAGLPLFSHFGAGIAQIAGPTGGYLWGFFVGTAAAQLIRGSHTQTTSASRDYFAAGTMLVITYLLGTAQLMFMMQISLTEALGIAVLPFVIPDTIKLVIGVRVGQAVRRALTALKST</sequence>
<keyword evidence="2" id="KW-1003">Cell membrane</keyword>
<evidence type="ECO:0000256" key="2">
    <source>
        <dbReference type="PIRNR" id="PIRNR016661"/>
    </source>
</evidence>
<evidence type="ECO:0000256" key="3">
    <source>
        <dbReference type="SAM" id="Phobius"/>
    </source>
</evidence>
<dbReference type="GO" id="GO:0005886">
    <property type="term" value="C:plasma membrane"/>
    <property type="evidence" value="ECO:0007669"/>
    <property type="project" value="UniProtKB-SubCell"/>
</dbReference>
<accession>A0A9D1HVJ1</accession>
<proteinExistence type="inferred from homology"/>
<organism evidence="4 5">
    <name type="scientific">Candidatus Coprovicinus avistercoris</name>
    <dbReference type="NCBI Taxonomy" id="2840754"/>
    <lineage>
        <taxon>Bacteria</taxon>
        <taxon>Bacillati</taxon>
        <taxon>Actinomycetota</taxon>
        <taxon>Coriobacteriia</taxon>
        <taxon>Coriobacteriales</taxon>
        <taxon>Coriobacteriaceae</taxon>
        <taxon>Coriobacteriaceae incertae sedis</taxon>
        <taxon>Candidatus Coprovicinus</taxon>
    </lineage>
</organism>
<keyword evidence="3" id="KW-0812">Transmembrane</keyword>
<dbReference type="PANTHER" id="PTHR34295">
    <property type="entry name" value="BIOTIN TRANSPORTER BIOY"/>
    <property type="match status" value="1"/>
</dbReference>
<dbReference type="Proteomes" id="UP000824078">
    <property type="component" value="Unassembled WGS sequence"/>
</dbReference>
<dbReference type="Pfam" id="PF02632">
    <property type="entry name" value="BioY"/>
    <property type="match status" value="1"/>
</dbReference>
<feature type="transmembrane region" description="Helical" evidence="3">
    <location>
        <begin position="139"/>
        <end position="160"/>
    </location>
</feature>
<protein>
    <recommendedName>
        <fullName evidence="2">Biotin transporter</fullName>
    </recommendedName>
</protein>
<dbReference type="Gene3D" id="1.10.1760.20">
    <property type="match status" value="1"/>
</dbReference>
<evidence type="ECO:0000256" key="1">
    <source>
        <dbReference type="ARBA" id="ARBA00010692"/>
    </source>
</evidence>
<keyword evidence="2 3" id="KW-0472">Membrane</keyword>
<feature type="transmembrane region" description="Helical" evidence="3">
    <location>
        <begin position="113"/>
        <end position="133"/>
    </location>
</feature>
<dbReference type="GO" id="GO:0015225">
    <property type="term" value="F:biotin transmembrane transporter activity"/>
    <property type="evidence" value="ECO:0007669"/>
    <property type="project" value="UniProtKB-UniRule"/>
</dbReference>
<name>A0A9D1HVJ1_9ACTN</name>
<reference evidence="4" key="2">
    <citation type="journal article" date="2021" name="PeerJ">
        <title>Extensive microbial diversity within the chicken gut microbiome revealed by metagenomics and culture.</title>
        <authorList>
            <person name="Gilroy R."/>
            <person name="Ravi A."/>
            <person name="Getino M."/>
            <person name="Pursley I."/>
            <person name="Horton D.L."/>
            <person name="Alikhan N.F."/>
            <person name="Baker D."/>
            <person name="Gharbi K."/>
            <person name="Hall N."/>
            <person name="Watson M."/>
            <person name="Adriaenssens E.M."/>
            <person name="Foster-Nyarko E."/>
            <person name="Jarju S."/>
            <person name="Secka A."/>
            <person name="Antonio M."/>
            <person name="Oren A."/>
            <person name="Chaudhuri R.R."/>
            <person name="La Ragione R."/>
            <person name="Hildebrand F."/>
            <person name="Pallen M.J."/>
        </authorList>
    </citation>
    <scope>NUCLEOTIDE SEQUENCE</scope>
    <source>
        <strain evidence="4">ChiHjej12B11-29160</strain>
    </source>
</reference>
<gene>
    <name evidence="4" type="ORF">IAD17_00170</name>
</gene>
<dbReference type="PIRSF" id="PIRSF016661">
    <property type="entry name" value="BioY"/>
    <property type="match status" value="1"/>
</dbReference>
<dbReference type="EMBL" id="DVMQ01000001">
    <property type="protein sequence ID" value="HIU23336.1"/>
    <property type="molecule type" value="Genomic_DNA"/>
</dbReference>
<dbReference type="InterPro" id="IPR003784">
    <property type="entry name" value="BioY"/>
</dbReference>
<dbReference type="AlphaFoldDB" id="A0A9D1HVJ1"/>
<feature type="transmembrane region" description="Helical" evidence="3">
    <location>
        <begin position="54"/>
        <end position="78"/>
    </location>
</feature>
<keyword evidence="3" id="KW-1133">Transmembrane helix</keyword>
<keyword evidence="2" id="KW-0813">Transport</keyword>
<evidence type="ECO:0000313" key="5">
    <source>
        <dbReference type="Proteomes" id="UP000824078"/>
    </source>
</evidence>
<reference evidence="4" key="1">
    <citation type="submission" date="2020-10" db="EMBL/GenBank/DDBJ databases">
        <authorList>
            <person name="Gilroy R."/>
        </authorList>
    </citation>
    <scope>NUCLEOTIDE SEQUENCE</scope>
    <source>
        <strain evidence="4">ChiHjej12B11-29160</strain>
    </source>
</reference>
<comment type="similarity">
    <text evidence="1 2">Belongs to the BioY family.</text>
</comment>
<comment type="caution">
    <text evidence="4">The sequence shown here is derived from an EMBL/GenBank/DDBJ whole genome shotgun (WGS) entry which is preliminary data.</text>
</comment>